<dbReference type="SMART" id="SM00387">
    <property type="entry name" value="HATPase_c"/>
    <property type="match status" value="1"/>
</dbReference>
<dbReference type="EMBL" id="CAFBNB010000075">
    <property type="protein sequence ID" value="CAB4927055.1"/>
    <property type="molecule type" value="Genomic_DNA"/>
</dbReference>
<dbReference type="SUPFAM" id="SSF55874">
    <property type="entry name" value="ATPase domain of HSP90 chaperone/DNA topoisomerase II/histidine kinase"/>
    <property type="match status" value="1"/>
</dbReference>
<evidence type="ECO:0000313" key="7">
    <source>
        <dbReference type="EMBL" id="CAB4927055.1"/>
    </source>
</evidence>
<organism evidence="7">
    <name type="scientific">freshwater metagenome</name>
    <dbReference type="NCBI Taxonomy" id="449393"/>
    <lineage>
        <taxon>unclassified sequences</taxon>
        <taxon>metagenomes</taxon>
        <taxon>ecological metagenomes</taxon>
    </lineage>
</organism>
<sequence length="198" mass="20645">MEDDVVVHDAASWATMRRQVDRLRRLATDLREVAAAEEHALGLVLARLDGAGVAEAAVAAALPQFQSKGVALGIQAVSVPCWILGDGIRLQQVLANLLDNALRHTPPGGRVDVVAQTIDAQFRVRVCDTGEGIPADELSTVFERFHRVDPSRVSGDGGGSGLGLTIARAIVVDHGGSLMASSRGAGHGTCLTMAIPSA</sequence>
<protein>
    <recommendedName>
        <fullName evidence="2">histidine kinase</fullName>
        <ecNumber evidence="2">2.7.13.3</ecNumber>
    </recommendedName>
</protein>
<dbReference type="CDD" id="cd00075">
    <property type="entry name" value="HATPase"/>
    <property type="match status" value="1"/>
</dbReference>
<keyword evidence="5" id="KW-0418">Kinase</keyword>
<evidence type="ECO:0000256" key="2">
    <source>
        <dbReference type="ARBA" id="ARBA00012438"/>
    </source>
</evidence>
<dbReference type="InterPro" id="IPR036890">
    <property type="entry name" value="HATPase_C_sf"/>
</dbReference>
<keyword evidence="4" id="KW-0808">Transferase</keyword>
<proteinExistence type="predicted"/>
<dbReference type="AlphaFoldDB" id="A0A6J7I844"/>
<keyword evidence="3" id="KW-0597">Phosphoprotein</keyword>
<evidence type="ECO:0000259" key="6">
    <source>
        <dbReference type="PROSITE" id="PS50109"/>
    </source>
</evidence>
<reference evidence="7" key="1">
    <citation type="submission" date="2020-05" db="EMBL/GenBank/DDBJ databases">
        <authorList>
            <person name="Chiriac C."/>
            <person name="Salcher M."/>
            <person name="Ghai R."/>
            <person name="Kavagutti S V."/>
        </authorList>
    </citation>
    <scope>NUCLEOTIDE SEQUENCE</scope>
</reference>
<feature type="domain" description="Histidine kinase" evidence="6">
    <location>
        <begin position="15"/>
        <end position="198"/>
    </location>
</feature>
<dbReference type="EC" id="2.7.13.3" evidence="2"/>
<dbReference type="InterPro" id="IPR005467">
    <property type="entry name" value="His_kinase_dom"/>
</dbReference>
<accession>A0A6J7I844</accession>
<dbReference type="PANTHER" id="PTHR43547:SF2">
    <property type="entry name" value="HYBRID SIGNAL TRANSDUCTION HISTIDINE KINASE C"/>
    <property type="match status" value="1"/>
</dbReference>
<dbReference type="Pfam" id="PF02518">
    <property type="entry name" value="HATPase_c"/>
    <property type="match status" value="1"/>
</dbReference>
<evidence type="ECO:0000256" key="1">
    <source>
        <dbReference type="ARBA" id="ARBA00000085"/>
    </source>
</evidence>
<dbReference type="PANTHER" id="PTHR43547">
    <property type="entry name" value="TWO-COMPONENT HISTIDINE KINASE"/>
    <property type="match status" value="1"/>
</dbReference>
<evidence type="ECO:0000256" key="4">
    <source>
        <dbReference type="ARBA" id="ARBA00022679"/>
    </source>
</evidence>
<evidence type="ECO:0000256" key="5">
    <source>
        <dbReference type="ARBA" id="ARBA00022777"/>
    </source>
</evidence>
<dbReference type="PRINTS" id="PR00344">
    <property type="entry name" value="BCTRLSENSOR"/>
</dbReference>
<evidence type="ECO:0000256" key="3">
    <source>
        <dbReference type="ARBA" id="ARBA00022553"/>
    </source>
</evidence>
<comment type="catalytic activity">
    <reaction evidence="1">
        <text>ATP + protein L-histidine = ADP + protein N-phospho-L-histidine.</text>
        <dbReference type="EC" id="2.7.13.3"/>
    </reaction>
</comment>
<dbReference type="InterPro" id="IPR004358">
    <property type="entry name" value="Sig_transdc_His_kin-like_C"/>
</dbReference>
<dbReference type="GO" id="GO:0000155">
    <property type="term" value="F:phosphorelay sensor kinase activity"/>
    <property type="evidence" value="ECO:0007669"/>
    <property type="project" value="TreeGrafter"/>
</dbReference>
<dbReference type="InterPro" id="IPR003594">
    <property type="entry name" value="HATPase_dom"/>
</dbReference>
<dbReference type="PROSITE" id="PS50109">
    <property type="entry name" value="HIS_KIN"/>
    <property type="match status" value="1"/>
</dbReference>
<gene>
    <name evidence="7" type="ORF">UFOPK3720_00532</name>
</gene>
<dbReference type="FunFam" id="3.30.565.10:FF:000006">
    <property type="entry name" value="Sensor histidine kinase WalK"/>
    <property type="match status" value="1"/>
</dbReference>
<dbReference type="Gene3D" id="3.30.565.10">
    <property type="entry name" value="Histidine kinase-like ATPase, C-terminal domain"/>
    <property type="match status" value="1"/>
</dbReference>
<name>A0A6J7I844_9ZZZZ</name>